<feature type="transmembrane region" description="Helical" evidence="1">
    <location>
        <begin position="42"/>
        <end position="66"/>
    </location>
</feature>
<dbReference type="Pfam" id="PF12158">
    <property type="entry name" value="DUF3592"/>
    <property type="match status" value="1"/>
</dbReference>
<evidence type="ECO:0000313" key="4">
    <source>
        <dbReference type="Proteomes" id="UP000183190"/>
    </source>
</evidence>
<sequence length="205" mass="23632">MKHFNNDENFNNYNRISYKDPEFDSLSDEEKVKYLTRGQKRGVMTCATIFFGIIALLFVAVGVIFIRSNLNGKKSLEKDHRQCSELVEGIVTNINSKEFNERDSDDNITKWTGYAPEFTYTYNGREYTHKENYYKHSSVYEIGDSEHIYINPDDPAQVYIPNYDSRKDKGNTGLIIGIIIIIAAVGIFLVYIIGLGIKLYKNSDY</sequence>
<name>A0A1H6IGL6_RUMFL</name>
<dbReference type="OrthoDB" id="1821570at2"/>
<dbReference type="AlphaFoldDB" id="A0A1H6IGL6"/>
<proteinExistence type="predicted"/>
<keyword evidence="1" id="KW-0472">Membrane</keyword>
<keyword evidence="1" id="KW-0812">Transmembrane</keyword>
<evidence type="ECO:0000259" key="2">
    <source>
        <dbReference type="Pfam" id="PF12158"/>
    </source>
</evidence>
<dbReference type="EMBL" id="FNWV01000002">
    <property type="protein sequence ID" value="SEH47625.1"/>
    <property type="molecule type" value="Genomic_DNA"/>
</dbReference>
<dbReference type="InterPro" id="IPR021994">
    <property type="entry name" value="DUF3592"/>
</dbReference>
<evidence type="ECO:0000313" key="3">
    <source>
        <dbReference type="EMBL" id="SEH47625.1"/>
    </source>
</evidence>
<evidence type="ECO:0000256" key="1">
    <source>
        <dbReference type="SAM" id="Phobius"/>
    </source>
</evidence>
<feature type="transmembrane region" description="Helical" evidence="1">
    <location>
        <begin position="174"/>
        <end position="197"/>
    </location>
</feature>
<keyword evidence="1" id="KW-1133">Transmembrane helix</keyword>
<reference evidence="3 4" key="1">
    <citation type="submission" date="2016-10" db="EMBL/GenBank/DDBJ databases">
        <authorList>
            <person name="de Groot N.N."/>
        </authorList>
    </citation>
    <scope>NUCLEOTIDE SEQUENCE [LARGE SCALE GENOMIC DNA]</scope>
    <source>
        <strain evidence="3 4">YAD2003</strain>
    </source>
</reference>
<accession>A0A1H6IGL6</accession>
<gene>
    <name evidence="3" type="ORF">SAMN02910265_00909</name>
</gene>
<organism evidence="3 4">
    <name type="scientific">Ruminococcus flavefaciens</name>
    <dbReference type="NCBI Taxonomy" id="1265"/>
    <lineage>
        <taxon>Bacteria</taxon>
        <taxon>Bacillati</taxon>
        <taxon>Bacillota</taxon>
        <taxon>Clostridia</taxon>
        <taxon>Eubacteriales</taxon>
        <taxon>Oscillospiraceae</taxon>
        <taxon>Ruminococcus</taxon>
    </lineage>
</organism>
<feature type="domain" description="DUF3592" evidence="2">
    <location>
        <begin position="87"/>
        <end position="160"/>
    </location>
</feature>
<dbReference type="RefSeq" id="WP_074714686.1">
    <property type="nucleotide sequence ID" value="NZ_FNWV01000002.1"/>
</dbReference>
<dbReference type="Proteomes" id="UP000183190">
    <property type="component" value="Unassembled WGS sequence"/>
</dbReference>
<protein>
    <recommendedName>
        <fullName evidence="2">DUF3592 domain-containing protein</fullName>
    </recommendedName>
</protein>